<dbReference type="Proteomes" id="UP000572635">
    <property type="component" value="Unassembled WGS sequence"/>
</dbReference>
<name>A0A7W8QTD5_9ACTN</name>
<comment type="caution">
    <text evidence="1">The sequence shown here is derived from an EMBL/GenBank/DDBJ whole genome shotgun (WGS) entry which is preliminary data.</text>
</comment>
<organism evidence="1 2">
    <name type="scientific">Nocardiopsis composta</name>
    <dbReference type="NCBI Taxonomy" id="157465"/>
    <lineage>
        <taxon>Bacteria</taxon>
        <taxon>Bacillati</taxon>
        <taxon>Actinomycetota</taxon>
        <taxon>Actinomycetes</taxon>
        <taxon>Streptosporangiales</taxon>
        <taxon>Nocardiopsidaceae</taxon>
        <taxon>Nocardiopsis</taxon>
    </lineage>
</organism>
<sequence length="56" mass="6265">MPTCKLRMKGFDYEQIERDLDELGGQGWETVGSIAPSFGPGQAIEIGVVLKRPRTW</sequence>
<keyword evidence="2" id="KW-1185">Reference proteome</keyword>
<dbReference type="RefSeq" id="WP_312893943.1">
    <property type="nucleotide sequence ID" value="NZ_BAAAJD010000012.1"/>
</dbReference>
<reference evidence="1 2" key="1">
    <citation type="submission" date="2020-08" db="EMBL/GenBank/DDBJ databases">
        <title>Sequencing the genomes of 1000 actinobacteria strains.</title>
        <authorList>
            <person name="Klenk H.-P."/>
        </authorList>
    </citation>
    <scope>NUCLEOTIDE SEQUENCE [LARGE SCALE GENOMIC DNA]</scope>
    <source>
        <strain evidence="1 2">DSM 44551</strain>
    </source>
</reference>
<evidence type="ECO:0000313" key="2">
    <source>
        <dbReference type="Proteomes" id="UP000572635"/>
    </source>
</evidence>
<dbReference type="AlphaFoldDB" id="A0A7W8QTD5"/>
<dbReference type="EMBL" id="JACHDB010000002">
    <property type="protein sequence ID" value="MBB5436174.1"/>
    <property type="molecule type" value="Genomic_DNA"/>
</dbReference>
<proteinExistence type="predicted"/>
<protein>
    <recommendedName>
        <fullName evidence="3">DUF4177 domain-containing protein</fullName>
    </recommendedName>
</protein>
<dbReference type="Pfam" id="PF13783">
    <property type="entry name" value="DUF4177"/>
    <property type="match status" value="1"/>
</dbReference>
<evidence type="ECO:0008006" key="3">
    <source>
        <dbReference type="Google" id="ProtNLM"/>
    </source>
</evidence>
<gene>
    <name evidence="1" type="ORF">HDA36_006322</name>
</gene>
<accession>A0A7W8QTD5</accession>
<evidence type="ECO:0000313" key="1">
    <source>
        <dbReference type="EMBL" id="MBB5436174.1"/>
    </source>
</evidence>
<dbReference type="InterPro" id="IPR025234">
    <property type="entry name" value="YjzH-like"/>
</dbReference>